<gene>
    <name evidence="8" type="ORF">J2S08_001325</name>
</gene>
<dbReference type="PANTHER" id="PTHR36203:SF5">
    <property type="entry name" value="PTS SYSTEM, EIIA COMPONENT"/>
    <property type="match status" value="1"/>
</dbReference>
<keyword evidence="4" id="KW-0808">Transferase</keyword>
<evidence type="ECO:0000313" key="9">
    <source>
        <dbReference type="Proteomes" id="UP001223586"/>
    </source>
</evidence>
<evidence type="ECO:0000256" key="5">
    <source>
        <dbReference type="ARBA" id="ARBA00022683"/>
    </source>
</evidence>
<name>A0ABT9WQD8_9BACI</name>
<comment type="subcellular location">
    <subcellularLocation>
        <location evidence="1">Cytoplasm</location>
    </subcellularLocation>
</comment>
<dbReference type="SUPFAM" id="SSF55804">
    <property type="entry name" value="Phoshotransferase/anion transport protein"/>
    <property type="match status" value="1"/>
</dbReference>
<sequence>MTSFIKKENIQVKVEVQNWEEAIRKSGALLLDNNSITEAYIDEMVAAIHNLGPYIVIAPHIALAHARPGESVLKNDISLITLKEPVDFGSEHNDPVHIVFSFCAKESDSHIKQLTDLAELLDNADLIKQISESGNKHEVYEMLNNKKK</sequence>
<keyword evidence="2" id="KW-0813">Transport</keyword>
<evidence type="ECO:0000256" key="1">
    <source>
        <dbReference type="ARBA" id="ARBA00004496"/>
    </source>
</evidence>
<keyword evidence="5" id="KW-0598">Phosphotransferase system</keyword>
<reference evidence="8 9" key="1">
    <citation type="submission" date="2023-07" db="EMBL/GenBank/DDBJ databases">
        <title>Genomic Encyclopedia of Type Strains, Phase IV (KMG-IV): sequencing the most valuable type-strain genomes for metagenomic binning, comparative biology and taxonomic classification.</title>
        <authorList>
            <person name="Goeker M."/>
        </authorList>
    </citation>
    <scope>NUCLEOTIDE SEQUENCE [LARGE SCALE GENOMIC DNA]</scope>
    <source>
        <strain evidence="8 9">DSM 23837</strain>
    </source>
</reference>
<dbReference type="CDD" id="cd00211">
    <property type="entry name" value="PTS_IIA_fru"/>
    <property type="match status" value="1"/>
</dbReference>
<dbReference type="EMBL" id="JAUSTT010000006">
    <property type="protein sequence ID" value="MDQ0175491.1"/>
    <property type="molecule type" value="Genomic_DNA"/>
</dbReference>
<organism evidence="8 9">
    <name type="scientific">Bacillus chungangensis</name>
    <dbReference type="NCBI Taxonomy" id="587633"/>
    <lineage>
        <taxon>Bacteria</taxon>
        <taxon>Bacillati</taxon>
        <taxon>Bacillota</taxon>
        <taxon>Bacilli</taxon>
        <taxon>Bacillales</taxon>
        <taxon>Bacillaceae</taxon>
        <taxon>Bacillus</taxon>
    </lineage>
</organism>
<dbReference type="RefSeq" id="WP_307227844.1">
    <property type="nucleotide sequence ID" value="NZ_JAUSTT010000006.1"/>
</dbReference>
<evidence type="ECO:0000256" key="3">
    <source>
        <dbReference type="ARBA" id="ARBA00022490"/>
    </source>
</evidence>
<accession>A0ABT9WQD8</accession>
<keyword evidence="9" id="KW-1185">Reference proteome</keyword>
<dbReference type="InterPro" id="IPR051351">
    <property type="entry name" value="Ascorbate-PTS_EIIA_comp"/>
</dbReference>
<evidence type="ECO:0000256" key="6">
    <source>
        <dbReference type="ARBA" id="ARBA00022777"/>
    </source>
</evidence>
<dbReference type="InterPro" id="IPR002178">
    <property type="entry name" value="PTS_EIIA_type-2_dom"/>
</dbReference>
<protein>
    <submittedName>
        <fullName evidence="8">PTS system ascorbate-specific IIA component</fullName>
    </submittedName>
</protein>
<evidence type="ECO:0000313" key="8">
    <source>
        <dbReference type="EMBL" id="MDQ0175491.1"/>
    </source>
</evidence>
<dbReference type="InterPro" id="IPR016152">
    <property type="entry name" value="PTrfase/Anion_transptr"/>
</dbReference>
<keyword evidence="3" id="KW-0963">Cytoplasm</keyword>
<comment type="caution">
    <text evidence="8">The sequence shown here is derived from an EMBL/GenBank/DDBJ whole genome shotgun (WGS) entry which is preliminary data.</text>
</comment>
<dbReference type="Gene3D" id="3.40.930.10">
    <property type="entry name" value="Mannitol-specific EII, Chain A"/>
    <property type="match status" value="1"/>
</dbReference>
<evidence type="ECO:0000259" key="7">
    <source>
        <dbReference type="PROSITE" id="PS51094"/>
    </source>
</evidence>
<evidence type="ECO:0000256" key="4">
    <source>
        <dbReference type="ARBA" id="ARBA00022679"/>
    </source>
</evidence>
<dbReference type="PROSITE" id="PS51094">
    <property type="entry name" value="PTS_EIIA_TYPE_2"/>
    <property type="match status" value="1"/>
</dbReference>
<proteinExistence type="predicted"/>
<dbReference type="PANTHER" id="PTHR36203">
    <property type="entry name" value="ASCORBATE-SPECIFIC PTS SYSTEM EIIA COMPONENT"/>
    <property type="match status" value="1"/>
</dbReference>
<keyword evidence="6" id="KW-0418">Kinase</keyword>
<evidence type="ECO:0000256" key="2">
    <source>
        <dbReference type="ARBA" id="ARBA00022448"/>
    </source>
</evidence>
<feature type="domain" description="PTS EIIA type-2" evidence="7">
    <location>
        <begin position="3"/>
        <end position="146"/>
    </location>
</feature>
<dbReference type="Pfam" id="PF00359">
    <property type="entry name" value="PTS_EIIA_2"/>
    <property type="match status" value="1"/>
</dbReference>
<dbReference type="Proteomes" id="UP001223586">
    <property type="component" value="Unassembled WGS sequence"/>
</dbReference>